<name>H5XU88_9FIRM</name>
<dbReference type="RefSeq" id="WP_007782590.1">
    <property type="nucleotide sequence ID" value="NZ_CM001441.1"/>
</dbReference>
<accession>H5XU88</accession>
<evidence type="ECO:0000313" key="1">
    <source>
        <dbReference type="EMBL" id="EHQ89184.1"/>
    </source>
</evidence>
<keyword evidence="2" id="KW-1185">Reference proteome</keyword>
<dbReference type="OrthoDB" id="3176754at2"/>
<evidence type="ECO:0000313" key="2">
    <source>
        <dbReference type="Proteomes" id="UP000005104"/>
    </source>
</evidence>
<proteinExistence type="predicted"/>
<gene>
    <name evidence="1" type="ORF">DesyoDRAFT_2091</name>
</gene>
<dbReference type="eggNOG" id="COG0826">
    <property type="taxonomic scope" value="Bacteria"/>
</dbReference>
<dbReference type="STRING" id="768710.DesyoDRAFT_2091"/>
<reference evidence="1 2" key="1">
    <citation type="submission" date="2011-11" db="EMBL/GenBank/DDBJ databases">
        <title>The Noncontiguous Finished genome of Desulfosporosinus youngiae DSM 17734.</title>
        <authorList>
            <consortium name="US DOE Joint Genome Institute (JGI-PGF)"/>
            <person name="Lucas S."/>
            <person name="Han J."/>
            <person name="Lapidus A."/>
            <person name="Cheng J.-F."/>
            <person name="Goodwin L."/>
            <person name="Pitluck S."/>
            <person name="Peters L."/>
            <person name="Ovchinnikova G."/>
            <person name="Lu M."/>
            <person name="Land M.L."/>
            <person name="Hauser L."/>
            <person name="Pester M."/>
            <person name="Spring S."/>
            <person name="Ollivier B."/>
            <person name="Rattei T."/>
            <person name="Klenk H.-P."/>
            <person name="Wagner M."/>
            <person name="Loy A."/>
            <person name="Woyke T.J."/>
        </authorList>
    </citation>
    <scope>NUCLEOTIDE SEQUENCE [LARGE SCALE GENOMIC DNA]</scope>
    <source>
        <strain evidence="1 2">DSM 17734</strain>
    </source>
</reference>
<dbReference type="AlphaFoldDB" id="H5XU88"/>
<dbReference type="Proteomes" id="UP000005104">
    <property type="component" value="Chromosome"/>
</dbReference>
<dbReference type="HOGENOM" id="CLU_079847_0_0_9"/>
<organism evidence="1 2">
    <name type="scientific">Desulfosporosinus youngiae DSM 17734</name>
    <dbReference type="NCBI Taxonomy" id="768710"/>
    <lineage>
        <taxon>Bacteria</taxon>
        <taxon>Bacillati</taxon>
        <taxon>Bacillota</taxon>
        <taxon>Clostridia</taxon>
        <taxon>Eubacteriales</taxon>
        <taxon>Desulfitobacteriaceae</taxon>
        <taxon>Desulfosporosinus</taxon>
    </lineage>
</organism>
<dbReference type="EMBL" id="CM001441">
    <property type="protein sequence ID" value="EHQ89184.1"/>
    <property type="molecule type" value="Genomic_DNA"/>
</dbReference>
<evidence type="ECO:0008006" key="3">
    <source>
        <dbReference type="Google" id="ProtNLM"/>
    </source>
</evidence>
<protein>
    <recommendedName>
        <fullName evidence="3">Collagenase-like protease</fullName>
    </recommendedName>
</protein>
<sequence length="302" mass="34308">MEWALAIPWGQALGWLAEPWGMKESGPDSLAEVREVCEGEFGPIKFSRMYFGQEFCEKALPSAKELDQALILAGQQGMNFTLVTPYVTEAGLESVKSLLRQLMRVQPQGEVVVNDWGVLQIMAEDFPTLTPVLGRLLNKLLRDPRMLTHRRKPEGGALARFRSCSLAGAPLRGLLHQYKVRSIELDFPPQGLADDLGDWGYETTLYLPYGVIMTGRICLLQSWGLGEDRKFKPLAGGCDRKCRHYWLEMSDPSRQVRKSRSWVILQKGNTIFYRQQKEFLKKALDRAAKLGIKRLVIQREPI</sequence>